<evidence type="ECO:0000256" key="1">
    <source>
        <dbReference type="SAM" id="MobiDB-lite"/>
    </source>
</evidence>
<accession>A0A4Y7PHX7</accession>
<sequence>MDFEAAGHTHLNTSTNSETYVTSSQTHSGHLWDASRLCTKFGAKGMGGGGDIADDVDVMGT</sequence>
<dbReference type="EMBL" id="ML170292">
    <property type="protein sequence ID" value="TDL15074.1"/>
    <property type="molecule type" value="Genomic_DNA"/>
</dbReference>
<evidence type="ECO:0000313" key="2">
    <source>
        <dbReference type="EMBL" id="TDL15074.1"/>
    </source>
</evidence>
<dbReference type="Proteomes" id="UP000294933">
    <property type="component" value="Unassembled WGS sequence"/>
</dbReference>
<gene>
    <name evidence="2" type="ORF">BD410DRAFT_796731</name>
</gene>
<proteinExistence type="predicted"/>
<dbReference type="AlphaFoldDB" id="A0A4Y7PHX7"/>
<keyword evidence="3" id="KW-1185">Reference proteome</keyword>
<feature type="region of interest" description="Disordered" evidence="1">
    <location>
        <begin position="1"/>
        <end position="22"/>
    </location>
</feature>
<dbReference type="VEuPathDB" id="FungiDB:BD410DRAFT_796731"/>
<organism evidence="2 3">
    <name type="scientific">Rickenella mellea</name>
    <dbReference type="NCBI Taxonomy" id="50990"/>
    <lineage>
        <taxon>Eukaryota</taxon>
        <taxon>Fungi</taxon>
        <taxon>Dikarya</taxon>
        <taxon>Basidiomycota</taxon>
        <taxon>Agaricomycotina</taxon>
        <taxon>Agaricomycetes</taxon>
        <taxon>Hymenochaetales</taxon>
        <taxon>Rickenellaceae</taxon>
        <taxon>Rickenella</taxon>
    </lineage>
</organism>
<protein>
    <submittedName>
        <fullName evidence="2">Uncharacterized protein</fullName>
    </submittedName>
</protein>
<name>A0A4Y7PHX7_9AGAM</name>
<evidence type="ECO:0000313" key="3">
    <source>
        <dbReference type="Proteomes" id="UP000294933"/>
    </source>
</evidence>
<feature type="compositionally biased region" description="Polar residues" evidence="1">
    <location>
        <begin position="10"/>
        <end position="22"/>
    </location>
</feature>
<reference evidence="2 3" key="1">
    <citation type="submission" date="2018-06" db="EMBL/GenBank/DDBJ databases">
        <title>A transcriptomic atlas of mushroom development highlights an independent origin of complex multicellularity.</title>
        <authorList>
            <consortium name="DOE Joint Genome Institute"/>
            <person name="Krizsan K."/>
            <person name="Almasi E."/>
            <person name="Merenyi Z."/>
            <person name="Sahu N."/>
            <person name="Viragh M."/>
            <person name="Koszo T."/>
            <person name="Mondo S."/>
            <person name="Kiss B."/>
            <person name="Balint B."/>
            <person name="Kues U."/>
            <person name="Barry K."/>
            <person name="Hegedus J.C."/>
            <person name="Henrissat B."/>
            <person name="Johnson J."/>
            <person name="Lipzen A."/>
            <person name="Ohm R."/>
            <person name="Nagy I."/>
            <person name="Pangilinan J."/>
            <person name="Yan J."/>
            <person name="Xiong Y."/>
            <person name="Grigoriev I.V."/>
            <person name="Hibbett D.S."/>
            <person name="Nagy L.G."/>
        </authorList>
    </citation>
    <scope>NUCLEOTIDE SEQUENCE [LARGE SCALE GENOMIC DNA]</scope>
    <source>
        <strain evidence="2 3">SZMC22713</strain>
    </source>
</reference>